<reference evidence="2 3" key="1">
    <citation type="journal article" date="2015" name="Biotechnol. Biofuels">
        <title>Enhanced degradation of softwood versus hardwood by the white-rot fungus Pycnoporus coccineus.</title>
        <authorList>
            <person name="Couturier M."/>
            <person name="Navarro D."/>
            <person name="Chevret D."/>
            <person name="Henrissat B."/>
            <person name="Piumi F."/>
            <person name="Ruiz-Duenas F.J."/>
            <person name="Martinez A.T."/>
            <person name="Grigoriev I.V."/>
            <person name="Riley R."/>
            <person name="Lipzen A."/>
            <person name="Berrin J.G."/>
            <person name="Master E.R."/>
            <person name="Rosso M.N."/>
        </authorList>
    </citation>
    <scope>NUCLEOTIDE SEQUENCE [LARGE SCALE GENOMIC DNA]</scope>
    <source>
        <strain evidence="2 3">BRFM310</strain>
    </source>
</reference>
<proteinExistence type="predicted"/>
<name>A0A1Y2IDA1_TRAC3</name>
<gene>
    <name evidence="2" type="ORF">PYCCODRAFT_1471068</name>
</gene>
<dbReference type="OrthoDB" id="5570013at2759"/>
<protein>
    <submittedName>
        <fullName evidence="2">Uncharacterized protein</fullName>
    </submittedName>
</protein>
<dbReference type="STRING" id="1353009.A0A1Y2IDA1"/>
<dbReference type="AlphaFoldDB" id="A0A1Y2IDA1"/>
<keyword evidence="3" id="KW-1185">Reference proteome</keyword>
<evidence type="ECO:0000313" key="3">
    <source>
        <dbReference type="Proteomes" id="UP000193067"/>
    </source>
</evidence>
<keyword evidence="1" id="KW-0472">Membrane</keyword>
<accession>A0A1Y2IDA1</accession>
<dbReference type="Proteomes" id="UP000193067">
    <property type="component" value="Unassembled WGS sequence"/>
</dbReference>
<dbReference type="EMBL" id="KZ084138">
    <property type="protein sequence ID" value="OSC98442.1"/>
    <property type="molecule type" value="Genomic_DNA"/>
</dbReference>
<evidence type="ECO:0000256" key="1">
    <source>
        <dbReference type="SAM" id="Phobius"/>
    </source>
</evidence>
<keyword evidence="1" id="KW-0812">Transmembrane</keyword>
<evidence type="ECO:0000313" key="2">
    <source>
        <dbReference type="EMBL" id="OSC98442.1"/>
    </source>
</evidence>
<keyword evidence="1" id="KW-1133">Transmembrane helix</keyword>
<organism evidence="2 3">
    <name type="scientific">Trametes coccinea (strain BRFM310)</name>
    <name type="common">Pycnoporus coccineus</name>
    <dbReference type="NCBI Taxonomy" id="1353009"/>
    <lineage>
        <taxon>Eukaryota</taxon>
        <taxon>Fungi</taxon>
        <taxon>Dikarya</taxon>
        <taxon>Basidiomycota</taxon>
        <taxon>Agaricomycotina</taxon>
        <taxon>Agaricomycetes</taxon>
        <taxon>Polyporales</taxon>
        <taxon>Polyporaceae</taxon>
        <taxon>Trametes</taxon>
    </lineage>
</organism>
<feature type="transmembrane region" description="Helical" evidence="1">
    <location>
        <begin position="62"/>
        <end position="88"/>
    </location>
</feature>
<sequence>MIPSPQNSVAAVELVGANKEPTSEPLVAQSGSGDAPPEYYAVYVPFEEVRSDRPRKGRRRRLWYLVACVLFLLIFLRPIVHIIAYIFVKATTPPWAPYSDPWHLHDPIGDVSECADVVTWTIDANAGRAEWPLHAKTSLAFPINAEELFFLSKGAFAHGTFEVVQFDEVGPDAIIDVDVWYKTDQALAGATVCTLRPSESKYGLGIFTSTWEHPNRENNLHFHVRLRLPSSGSHVPLAINKLSTNLPLFAHHLPELADTAFFRSLDLRSTNAPMIADSLAADAAALQALNGKIEGMFAASTSLDLITENAPIHAQVSLVNKDETKGTVLRMDTKNGEIKANIGLHVPHESEPSGGGFRVGAMTYNAPVDIVFTHAPSNSVLNASAVSSNAQVKVIAHPTFEGTFDLHSSWYTPPTLVRNRTVEDPLGWGRHRDVQLDRFRTNKGAIRGKAVWKPEHPLAKNGHINVETRNARSVLVV</sequence>